<accession>A0A0Q9Z6U4</accession>
<dbReference type="PROSITE" id="PS50164">
    <property type="entry name" value="GIY_YIG"/>
    <property type="match status" value="1"/>
</dbReference>
<protein>
    <submittedName>
        <fullName evidence="3">Excinuclease ABC subunit C</fullName>
    </submittedName>
</protein>
<comment type="similarity">
    <text evidence="1">Belongs to the UPF0213 family.</text>
</comment>
<dbReference type="RefSeq" id="WP_057482336.1">
    <property type="nucleotide sequence ID" value="NZ_BMWR01000001.1"/>
</dbReference>
<dbReference type="InterPro" id="IPR000305">
    <property type="entry name" value="GIY-YIG_endonuc"/>
</dbReference>
<dbReference type="InterPro" id="IPR050190">
    <property type="entry name" value="UPF0213_domain"/>
</dbReference>
<dbReference type="InterPro" id="IPR035901">
    <property type="entry name" value="GIY-YIG_endonuc_sf"/>
</dbReference>
<evidence type="ECO:0000313" key="3">
    <source>
        <dbReference type="EMBL" id="KRG28694.1"/>
    </source>
</evidence>
<keyword evidence="4" id="KW-1185">Reference proteome</keyword>
<dbReference type="SUPFAM" id="SSF82771">
    <property type="entry name" value="GIY-YIG endonuclease"/>
    <property type="match status" value="1"/>
</dbReference>
<dbReference type="CDD" id="cd10449">
    <property type="entry name" value="GIY-YIG_SLX1_like"/>
    <property type="match status" value="1"/>
</dbReference>
<organism evidence="3 4">
    <name type="scientific">Salegentibacter mishustinae</name>
    <dbReference type="NCBI Taxonomy" id="270918"/>
    <lineage>
        <taxon>Bacteria</taxon>
        <taxon>Pseudomonadati</taxon>
        <taxon>Bacteroidota</taxon>
        <taxon>Flavobacteriia</taxon>
        <taxon>Flavobacteriales</taxon>
        <taxon>Flavobacteriaceae</taxon>
        <taxon>Salegentibacter</taxon>
    </lineage>
</organism>
<dbReference type="AlphaFoldDB" id="A0A0Q9Z6U4"/>
<comment type="caution">
    <text evidence="3">The sequence shown here is derived from an EMBL/GenBank/DDBJ whole genome shotgun (WGS) entry which is preliminary data.</text>
</comment>
<dbReference type="PANTHER" id="PTHR34477:SF1">
    <property type="entry name" value="UPF0213 PROTEIN YHBQ"/>
    <property type="match status" value="1"/>
</dbReference>
<sequence>MSKFHIYILFSEALNKYYISSTQDINIRLEKHLQSNKVFTSKAKDWVLVYSEEFKTRTEAIRRERQIKKCKSRIMIEKLFKK</sequence>
<dbReference type="OrthoDB" id="1203060at2"/>
<evidence type="ECO:0000313" key="4">
    <source>
        <dbReference type="Proteomes" id="UP000051643"/>
    </source>
</evidence>
<dbReference type="EMBL" id="LKTP01000023">
    <property type="protein sequence ID" value="KRG28694.1"/>
    <property type="molecule type" value="Genomic_DNA"/>
</dbReference>
<dbReference type="Pfam" id="PF01541">
    <property type="entry name" value="GIY-YIG"/>
    <property type="match status" value="1"/>
</dbReference>
<dbReference type="PANTHER" id="PTHR34477">
    <property type="entry name" value="UPF0213 PROTEIN YHBQ"/>
    <property type="match status" value="1"/>
</dbReference>
<dbReference type="Gene3D" id="3.40.1440.10">
    <property type="entry name" value="GIY-YIG endonuclease"/>
    <property type="match status" value="1"/>
</dbReference>
<evidence type="ECO:0000256" key="1">
    <source>
        <dbReference type="ARBA" id="ARBA00007435"/>
    </source>
</evidence>
<reference evidence="3" key="1">
    <citation type="submission" date="2015-10" db="EMBL/GenBank/DDBJ databases">
        <title>Draft genome sequence of Salegentibacter mishustinae KCTC 12263.</title>
        <authorList>
            <person name="Lin W."/>
            <person name="Zheng Q."/>
        </authorList>
    </citation>
    <scope>NUCLEOTIDE SEQUENCE [LARGE SCALE GENOMIC DNA]</scope>
    <source>
        <strain evidence="3">KCTC 12263</strain>
    </source>
</reference>
<dbReference type="Proteomes" id="UP000051643">
    <property type="component" value="Unassembled WGS sequence"/>
</dbReference>
<proteinExistence type="inferred from homology"/>
<feature type="domain" description="GIY-YIG" evidence="2">
    <location>
        <begin position="2"/>
        <end position="78"/>
    </location>
</feature>
<name>A0A0Q9Z6U4_9FLAO</name>
<evidence type="ECO:0000259" key="2">
    <source>
        <dbReference type="PROSITE" id="PS50164"/>
    </source>
</evidence>
<gene>
    <name evidence="3" type="ORF">APR42_06775</name>
</gene>